<organism evidence="2 3">
    <name type="scientific">Conexibacter stalactiti</name>
    <dbReference type="NCBI Taxonomy" id="1940611"/>
    <lineage>
        <taxon>Bacteria</taxon>
        <taxon>Bacillati</taxon>
        <taxon>Actinomycetota</taxon>
        <taxon>Thermoleophilia</taxon>
        <taxon>Solirubrobacterales</taxon>
        <taxon>Conexibacteraceae</taxon>
        <taxon>Conexibacter</taxon>
    </lineage>
</organism>
<feature type="chain" id="PRO_5045057089" description="Peptidase inhibitor family I36" evidence="1">
    <location>
        <begin position="29"/>
        <end position="139"/>
    </location>
</feature>
<accession>A0ABU4HZT3</accession>
<gene>
    <name evidence="2" type="ORF">R7226_31105</name>
</gene>
<dbReference type="Proteomes" id="UP001284601">
    <property type="component" value="Unassembled WGS sequence"/>
</dbReference>
<evidence type="ECO:0008006" key="4">
    <source>
        <dbReference type="Google" id="ProtNLM"/>
    </source>
</evidence>
<evidence type="ECO:0000313" key="3">
    <source>
        <dbReference type="Proteomes" id="UP001284601"/>
    </source>
</evidence>
<sequence length="139" mass="14611">MGRARNGMLVALALVVGLSLLSAAAAEAARRPTPKEAAAIKRLALDVCRSPAGACRYHGARVSTRNPRFAWADVTGEGFSGALLKRPRRGGTAFRVVGTQGGGIGSCAYWRRRAPRPVLRDLRVSGLLNVRTGATGRCG</sequence>
<keyword evidence="3" id="KW-1185">Reference proteome</keyword>
<reference evidence="3" key="1">
    <citation type="submission" date="2023-07" db="EMBL/GenBank/DDBJ databases">
        <title>Conexibacter stalactiti sp. nov., isolated from stalactites in a lava cave and emended description of the genus Conexibacter.</title>
        <authorList>
            <person name="Lee S.D."/>
        </authorList>
    </citation>
    <scope>NUCLEOTIDE SEQUENCE [LARGE SCALE GENOMIC DNA]</scope>
    <source>
        <strain evidence="3">KCTC 39840</strain>
    </source>
</reference>
<name>A0ABU4HZT3_9ACTN</name>
<reference evidence="2 3" key="2">
    <citation type="submission" date="2023-10" db="EMBL/GenBank/DDBJ databases">
        <authorList>
            <person name="Han X.F."/>
        </authorList>
    </citation>
    <scope>NUCLEOTIDE SEQUENCE [LARGE SCALE GENOMIC DNA]</scope>
    <source>
        <strain evidence="2 3">KCTC 39840</strain>
    </source>
</reference>
<comment type="caution">
    <text evidence="2">The sequence shown here is derived from an EMBL/GenBank/DDBJ whole genome shotgun (WGS) entry which is preliminary data.</text>
</comment>
<dbReference type="EMBL" id="JAWSTH010000196">
    <property type="protein sequence ID" value="MDW5598848.1"/>
    <property type="molecule type" value="Genomic_DNA"/>
</dbReference>
<keyword evidence="1" id="KW-0732">Signal</keyword>
<feature type="signal peptide" evidence="1">
    <location>
        <begin position="1"/>
        <end position="28"/>
    </location>
</feature>
<protein>
    <recommendedName>
        <fullName evidence="4">Peptidase inhibitor family I36</fullName>
    </recommendedName>
</protein>
<dbReference type="RefSeq" id="WP_318601439.1">
    <property type="nucleotide sequence ID" value="NZ_JAWSTH010000196.1"/>
</dbReference>
<evidence type="ECO:0000313" key="2">
    <source>
        <dbReference type="EMBL" id="MDW5598848.1"/>
    </source>
</evidence>
<proteinExistence type="predicted"/>
<evidence type="ECO:0000256" key="1">
    <source>
        <dbReference type="SAM" id="SignalP"/>
    </source>
</evidence>